<proteinExistence type="predicted"/>
<sequence>MIAKIQLKLNNDVLLTVIKMIKQTDDYVVENVTDALLISVKEDLITKLEDKAKNIQKQVSILDHNKKHSLVLKYHEAYSLYKLVESVEEKGIFNDSPHIKKIKKLINELHSKVDIFAKEDDFNEEEEETIDLHINSHQQAKNVIFPELFTFNDVVTNTEENSQKKFKPTKEKTSSDLATEITDIQEDCEPDQDRSSDHFLPEIDIQSNVIQFRLDGSYDEITPTREVEHSNSEDDVVTKEEDIKVDVDQTIVNTVEETTIVSINNDNSNHTDPKSIAYQESLDDDNNLILELTVDSDTNSCTNKESISKSELDPFSAYFDIQKKGLSNEKRDDLKAAVEIPTINLQHEANQSDESELDLQIEVFNTSQDSLNDSEGENTTKPERKKKEKKNNSTSSEGQISLF</sequence>
<evidence type="ECO:0000313" key="4">
    <source>
        <dbReference type="Proteomes" id="UP000438760"/>
    </source>
</evidence>
<dbReference type="EMBL" id="WMJX01000002">
    <property type="protein sequence ID" value="MTG96910.1"/>
    <property type="molecule type" value="Genomic_DNA"/>
</dbReference>
<feature type="compositionally biased region" description="Polar residues" evidence="2">
    <location>
        <begin position="364"/>
        <end position="373"/>
    </location>
</feature>
<gene>
    <name evidence="3" type="ORF">GJV76_01905</name>
</gene>
<comment type="caution">
    <text evidence="3">The sequence shown here is derived from an EMBL/GenBank/DDBJ whole genome shotgun (WGS) entry which is preliminary data.</text>
</comment>
<evidence type="ECO:0000313" key="3">
    <source>
        <dbReference type="EMBL" id="MTG96910.1"/>
    </source>
</evidence>
<dbReference type="RefSeq" id="WP_155090960.1">
    <property type="nucleotide sequence ID" value="NZ_CP102754.1"/>
</dbReference>
<feature type="coiled-coil region" evidence="1">
    <location>
        <begin position="38"/>
        <end position="65"/>
    </location>
</feature>
<dbReference type="Proteomes" id="UP000438760">
    <property type="component" value="Unassembled WGS sequence"/>
</dbReference>
<keyword evidence="1" id="KW-0175">Coiled coil</keyword>
<name>A0A6I3LIB9_9FLAO</name>
<dbReference type="OrthoDB" id="1453989at2"/>
<reference evidence="3 4" key="1">
    <citation type="submission" date="2019-11" db="EMBL/GenBank/DDBJ databases">
        <title>Genome of Strain BIT-d1.</title>
        <authorList>
            <person name="Yang Y."/>
        </authorList>
    </citation>
    <scope>NUCLEOTIDE SEQUENCE [LARGE SCALE GENOMIC DNA]</scope>
    <source>
        <strain evidence="3 4">BIT-d1</strain>
    </source>
</reference>
<evidence type="ECO:0000256" key="2">
    <source>
        <dbReference type="SAM" id="MobiDB-lite"/>
    </source>
</evidence>
<protein>
    <submittedName>
        <fullName evidence="3">Uncharacterized protein</fullName>
    </submittedName>
</protein>
<keyword evidence="4" id="KW-1185">Reference proteome</keyword>
<organism evidence="3 4">
    <name type="scientific">Myroides albus</name>
    <dbReference type="NCBI Taxonomy" id="2562892"/>
    <lineage>
        <taxon>Bacteria</taxon>
        <taxon>Pseudomonadati</taxon>
        <taxon>Bacteroidota</taxon>
        <taxon>Flavobacteriia</taxon>
        <taxon>Flavobacteriales</taxon>
        <taxon>Flavobacteriaceae</taxon>
        <taxon>Myroides</taxon>
    </lineage>
</organism>
<evidence type="ECO:0000256" key="1">
    <source>
        <dbReference type="SAM" id="Coils"/>
    </source>
</evidence>
<accession>A0A6I3LIB9</accession>
<dbReference type="AlphaFoldDB" id="A0A6I3LIB9"/>
<feature type="region of interest" description="Disordered" evidence="2">
    <location>
        <begin position="364"/>
        <end position="403"/>
    </location>
</feature>